<protein>
    <submittedName>
        <fullName evidence="1">GntR family transcriptional regulator</fullName>
    </submittedName>
</protein>
<reference evidence="1" key="1">
    <citation type="submission" date="2023-11" db="EMBL/GenBank/DDBJ databases">
        <title>Gracilibacillus pellucida a moderately halophilic bacterium isolated from saline soil in Xinjiang province.</title>
        <authorList>
            <person name="Zhang Z."/>
            <person name="Tan F."/>
            <person name="Wang Y."/>
            <person name="Xia M."/>
        </authorList>
    </citation>
    <scope>NUCLEOTIDE SEQUENCE</scope>
    <source>
        <strain evidence="1">S3-1-1</strain>
    </source>
</reference>
<proteinExistence type="predicted"/>
<evidence type="ECO:0000313" key="1">
    <source>
        <dbReference type="EMBL" id="MDX8045327.1"/>
    </source>
</evidence>
<gene>
    <name evidence="1" type="ORF">SH601_04930</name>
</gene>
<organism evidence="1 2">
    <name type="scientific">Gracilibacillus pellucidus</name>
    <dbReference type="NCBI Taxonomy" id="3095368"/>
    <lineage>
        <taxon>Bacteria</taxon>
        <taxon>Bacillati</taxon>
        <taxon>Bacillota</taxon>
        <taxon>Bacilli</taxon>
        <taxon>Bacillales</taxon>
        <taxon>Bacillaceae</taxon>
        <taxon>Gracilibacillus</taxon>
    </lineage>
</organism>
<name>A0ACC6M3M2_9BACI</name>
<dbReference type="Proteomes" id="UP001277972">
    <property type="component" value="Unassembled WGS sequence"/>
</dbReference>
<comment type="caution">
    <text evidence="1">The sequence shown here is derived from an EMBL/GenBank/DDBJ whole genome shotgun (WGS) entry which is preliminary data.</text>
</comment>
<keyword evidence="2" id="KW-1185">Reference proteome</keyword>
<evidence type="ECO:0000313" key="2">
    <source>
        <dbReference type="Proteomes" id="UP001277972"/>
    </source>
</evidence>
<sequence length="241" mass="27879">MKKEGKFSYVYIKEHIESQINEGKLKVGEKLPSEIHMAKKYEVSRETFRSAIRLLEEEGKVTIKRGIGTFIATPLKTIPSSLEKLTSITDIIRAASLKEGEKREKIETVACTKEWGELLGLEEGDPVIFHKRTRTADGEPVVFSLNVIPKEIVGDLFDEKHFSGSLLHFIERECNVNVVCSDAEISVPLHTDRYCQKLLIHPHTTVLLLKQVHYDEFNRPIFYSEDYLRNDVFQFQMRRKR</sequence>
<accession>A0ACC6M3M2</accession>
<dbReference type="EMBL" id="JAWZSR010000002">
    <property type="protein sequence ID" value="MDX8045327.1"/>
    <property type="molecule type" value="Genomic_DNA"/>
</dbReference>